<evidence type="ECO:0000313" key="2">
    <source>
        <dbReference type="Proteomes" id="UP001597308"/>
    </source>
</evidence>
<proteinExistence type="predicted"/>
<organism evidence="1 2">
    <name type="scientific">Methylopila henanensis</name>
    <dbReference type="NCBI Taxonomy" id="873516"/>
    <lineage>
        <taxon>Bacteria</taxon>
        <taxon>Pseudomonadati</taxon>
        <taxon>Pseudomonadota</taxon>
        <taxon>Alphaproteobacteria</taxon>
        <taxon>Hyphomicrobiales</taxon>
        <taxon>Methylopilaceae</taxon>
        <taxon>Methylopila</taxon>
    </lineage>
</organism>
<comment type="caution">
    <text evidence="1">The sequence shown here is derived from an EMBL/GenBank/DDBJ whole genome shotgun (WGS) entry which is preliminary data.</text>
</comment>
<dbReference type="EMBL" id="JBHUER010000010">
    <property type="protein sequence ID" value="MFD1704020.1"/>
    <property type="molecule type" value="Genomic_DNA"/>
</dbReference>
<name>A0ABW4KD32_9HYPH</name>
<accession>A0ABW4KD32</accession>
<sequence length="51" mass="5604">MDIDPFEQGLIAAANGGSLNDNRYEAGSEEHRLWEEGFLQGARDAEPAEPE</sequence>
<reference evidence="2" key="1">
    <citation type="journal article" date="2019" name="Int. J. Syst. Evol. Microbiol.">
        <title>The Global Catalogue of Microorganisms (GCM) 10K type strain sequencing project: providing services to taxonomists for standard genome sequencing and annotation.</title>
        <authorList>
            <consortium name="The Broad Institute Genomics Platform"/>
            <consortium name="The Broad Institute Genome Sequencing Center for Infectious Disease"/>
            <person name="Wu L."/>
            <person name="Ma J."/>
        </authorList>
    </citation>
    <scope>NUCLEOTIDE SEQUENCE [LARGE SCALE GENOMIC DNA]</scope>
    <source>
        <strain evidence="2">KCTC 23707</strain>
    </source>
</reference>
<dbReference type="RefSeq" id="WP_378800105.1">
    <property type="nucleotide sequence ID" value="NZ_JBHUER010000010.1"/>
</dbReference>
<dbReference type="Proteomes" id="UP001597308">
    <property type="component" value="Unassembled WGS sequence"/>
</dbReference>
<keyword evidence="2" id="KW-1185">Reference proteome</keyword>
<protein>
    <submittedName>
        <fullName evidence="1">Uncharacterized protein</fullName>
    </submittedName>
</protein>
<gene>
    <name evidence="1" type="ORF">ACFSCV_13525</name>
</gene>
<evidence type="ECO:0000313" key="1">
    <source>
        <dbReference type="EMBL" id="MFD1704020.1"/>
    </source>
</evidence>